<keyword evidence="7 11" id="KW-0862">Zinc</keyword>
<dbReference type="GO" id="GO:0006508">
    <property type="term" value="P:proteolysis"/>
    <property type="evidence" value="ECO:0007669"/>
    <property type="project" value="UniProtKB-KW"/>
</dbReference>
<feature type="active site" description="Proton donor" evidence="10">
    <location>
        <position position="479"/>
    </location>
</feature>
<feature type="domain" description="Peptidase M4 C-terminal" evidence="13">
    <location>
        <begin position="387"/>
        <end position="553"/>
    </location>
</feature>
<evidence type="ECO:0000313" key="17">
    <source>
        <dbReference type="Proteomes" id="UP000199427"/>
    </source>
</evidence>
<dbReference type="Proteomes" id="UP000199427">
    <property type="component" value="Unassembled WGS sequence"/>
</dbReference>
<evidence type="ECO:0000256" key="10">
    <source>
        <dbReference type="PIRSR" id="PIRSR623612-1"/>
    </source>
</evidence>
<dbReference type="InterPro" id="IPR023612">
    <property type="entry name" value="Peptidase_M4"/>
</dbReference>
<dbReference type="Pfam" id="PF07504">
    <property type="entry name" value="FTP"/>
    <property type="match status" value="1"/>
</dbReference>
<dbReference type="InterPro" id="IPR027268">
    <property type="entry name" value="Peptidase_M4/M1_CTD_sf"/>
</dbReference>
<evidence type="ECO:0000256" key="9">
    <source>
        <dbReference type="ARBA" id="ARBA00023145"/>
    </source>
</evidence>
<keyword evidence="11" id="KW-0964">Secreted</keyword>
<feature type="domain" description="Peptidase M4" evidence="12">
    <location>
        <begin position="260"/>
        <end position="383"/>
    </location>
</feature>
<dbReference type="InterPro" id="IPR011096">
    <property type="entry name" value="FTP_domain"/>
</dbReference>
<name>A0A1H9CAS3_9BACI</name>
<dbReference type="InterPro" id="IPR001570">
    <property type="entry name" value="Peptidase_M4_C_domain"/>
</dbReference>
<evidence type="ECO:0000256" key="2">
    <source>
        <dbReference type="ARBA" id="ARBA00009388"/>
    </source>
</evidence>
<keyword evidence="8 11" id="KW-0482">Metalloprotease</keyword>
<evidence type="ECO:0000256" key="5">
    <source>
        <dbReference type="ARBA" id="ARBA00022729"/>
    </source>
</evidence>
<evidence type="ECO:0000313" key="16">
    <source>
        <dbReference type="EMBL" id="SEP97788.1"/>
    </source>
</evidence>
<feature type="domain" description="PepSY" evidence="14">
    <location>
        <begin position="152"/>
        <end position="221"/>
    </location>
</feature>
<dbReference type="PANTHER" id="PTHR33794">
    <property type="entry name" value="BACILLOLYSIN"/>
    <property type="match status" value="1"/>
</dbReference>
<keyword evidence="3 11" id="KW-0645">Protease</keyword>
<evidence type="ECO:0000256" key="1">
    <source>
        <dbReference type="ARBA" id="ARBA00001947"/>
    </source>
</evidence>
<dbReference type="PRINTS" id="PR00730">
    <property type="entry name" value="THERMOLYSIN"/>
</dbReference>
<dbReference type="Gene3D" id="3.10.450.490">
    <property type="match status" value="1"/>
</dbReference>
<feature type="active site" evidence="10">
    <location>
        <position position="377"/>
    </location>
</feature>
<proteinExistence type="inferred from homology"/>
<evidence type="ECO:0000256" key="11">
    <source>
        <dbReference type="RuleBase" id="RU366073"/>
    </source>
</evidence>
<protein>
    <recommendedName>
        <fullName evidence="11">Neutral metalloproteinase</fullName>
        <ecNumber evidence="11">3.4.24.-</ecNumber>
    </recommendedName>
</protein>
<keyword evidence="4" id="KW-0479">Metal-binding</keyword>
<dbReference type="STRING" id="571933.SAMN05216362_1052"/>
<dbReference type="Gene3D" id="1.10.390.10">
    <property type="entry name" value="Neutral Protease Domain 2"/>
    <property type="match status" value="1"/>
</dbReference>
<keyword evidence="9" id="KW-0865">Zymogen</keyword>
<reference evidence="16 17" key="1">
    <citation type="submission" date="2016-10" db="EMBL/GenBank/DDBJ databases">
        <authorList>
            <person name="de Groot N.N."/>
        </authorList>
    </citation>
    <scope>NUCLEOTIDE SEQUENCE [LARGE SCALE GENOMIC DNA]</scope>
    <source>
        <strain evidence="16 17">DSM 21633</strain>
    </source>
</reference>
<evidence type="ECO:0000256" key="8">
    <source>
        <dbReference type="ARBA" id="ARBA00023049"/>
    </source>
</evidence>
<evidence type="ECO:0000256" key="4">
    <source>
        <dbReference type="ARBA" id="ARBA00022723"/>
    </source>
</evidence>
<evidence type="ECO:0000259" key="15">
    <source>
        <dbReference type="Pfam" id="PF07504"/>
    </source>
</evidence>
<dbReference type="Gene3D" id="3.10.170.10">
    <property type="match status" value="1"/>
</dbReference>
<evidence type="ECO:0000259" key="13">
    <source>
        <dbReference type="Pfam" id="PF02868"/>
    </source>
</evidence>
<dbReference type="CDD" id="cd09597">
    <property type="entry name" value="M4_TLP"/>
    <property type="match status" value="1"/>
</dbReference>
<dbReference type="GO" id="GO:0046872">
    <property type="term" value="F:metal ion binding"/>
    <property type="evidence" value="ECO:0007669"/>
    <property type="project" value="UniProtKB-UniRule"/>
</dbReference>
<dbReference type="GO" id="GO:0005576">
    <property type="term" value="C:extracellular region"/>
    <property type="evidence" value="ECO:0007669"/>
    <property type="project" value="UniProtKB-SubCell"/>
</dbReference>
<dbReference type="Pfam" id="PF03413">
    <property type="entry name" value="PepSY"/>
    <property type="match status" value="1"/>
</dbReference>
<evidence type="ECO:0000259" key="12">
    <source>
        <dbReference type="Pfam" id="PF01447"/>
    </source>
</evidence>
<accession>A0A1H9CAS3</accession>
<comment type="subcellular location">
    <subcellularLocation>
        <location evidence="11">Secreted</location>
    </subcellularLocation>
</comment>
<dbReference type="InterPro" id="IPR050728">
    <property type="entry name" value="Zinc_Metalloprotease_M4"/>
</dbReference>
<feature type="signal peptide" evidence="11">
    <location>
        <begin position="1"/>
        <end position="26"/>
    </location>
</feature>
<dbReference type="Pfam" id="PF02868">
    <property type="entry name" value="Peptidase_M4_C"/>
    <property type="match status" value="1"/>
</dbReference>
<dbReference type="SUPFAM" id="SSF55486">
    <property type="entry name" value="Metalloproteases ('zincins'), catalytic domain"/>
    <property type="match status" value="1"/>
</dbReference>
<dbReference type="InterPro" id="IPR013856">
    <property type="entry name" value="Peptidase_M4_domain"/>
</dbReference>
<dbReference type="Pfam" id="PF01447">
    <property type="entry name" value="Peptidase_M4"/>
    <property type="match status" value="1"/>
</dbReference>
<keyword evidence="17" id="KW-1185">Reference proteome</keyword>
<evidence type="ECO:0000256" key="6">
    <source>
        <dbReference type="ARBA" id="ARBA00022801"/>
    </source>
</evidence>
<organism evidence="16 17">
    <name type="scientific">Piscibacillus halophilus</name>
    <dbReference type="NCBI Taxonomy" id="571933"/>
    <lineage>
        <taxon>Bacteria</taxon>
        <taxon>Bacillati</taxon>
        <taxon>Bacillota</taxon>
        <taxon>Bacilli</taxon>
        <taxon>Bacillales</taxon>
        <taxon>Bacillaceae</taxon>
        <taxon>Piscibacillus</taxon>
    </lineage>
</organism>
<gene>
    <name evidence="16" type="ORF">SAMN05216362_1052</name>
</gene>
<keyword evidence="5 11" id="KW-0732">Signal</keyword>
<dbReference type="PANTHER" id="PTHR33794:SF1">
    <property type="entry name" value="BACILLOLYSIN"/>
    <property type="match status" value="1"/>
</dbReference>
<comment type="cofactor">
    <cofactor evidence="1 11">
        <name>Zn(2+)</name>
        <dbReference type="ChEBI" id="CHEBI:29105"/>
    </cofactor>
</comment>
<dbReference type="AlphaFoldDB" id="A0A1H9CAS3"/>
<dbReference type="EC" id="3.4.24.-" evidence="11"/>
<dbReference type="EMBL" id="FOES01000005">
    <property type="protein sequence ID" value="SEP97788.1"/>
    <property type="molecule type" value="Genomic_DNA"/>
</dbReference>
<evidence type="ECO:0000256" key="7">
    <source>
        <dbReference type="ARBA" id="ARBA00022833"/>
    </source>
</evidence>
<dbReference type="Gene3D" id="3.10.450.40">
    <property type="match status" value="1"/>
</dbReference>
<dbReference type="InterPro" id="IPR025711">
    <property type="entry name" value="PepSY"/>
</dbReference>
<feature type="domain" description="FTP" evidence="15">
    <location>
        <begin position="88"/>
        <end position="137"/>
    </location>
</feature>
<keyword evidence="6 11" id="KW-0378">Hydrolase</keyword>
<feature type="chain" id="PRO_5023017686" description="Neutral metalloproteinase" evidence="11">
    <location>
        <begin position="27"/>
        <end position="556"/>
    </location>
</feature>
<sequence>MKKMKRATSVLLASTLILVGFQTSHALIEDDIQAPNVMSQQKIKDFKDHVPIFVQEKQKERFANSDVKNAMAYLNKNKTKHGIDSVEENLKAKNVEKDEIGMTHVRFNQEKNGIPIEGTEVIVHFNDQNEVVSVNGHVSDHSIIDHLNTSPKLSAKKAIELAISSVNAPEELKYEPNSELVIYPFEGDNYLAHKVNVTYLSDDPGNWFVYVDAHNGQIIDKFNALHPIEEYEMKDHKGVGTGVHGEHRKDLYMSRVKPDKEDTLFMLANHIHEGLEGIYTYDYNTGELATNDSASFVDEYHHPAVDAHYNSETVYEYYKEEHDRNSLDDEGMAIISYVNYGTNYNNAFWNGRHMTYGNGDGDFMVPLSAGLDVAAHEMTHGVITNTANLVYREQPGALNEAFADIFGALIDDENWEMGEDIMGPGAIEDGRTALRSLSDPSKFPVNEDYVPYGNGEGMYPSHMDEYYDLPLNLDNGGVHINSSIINHAAYLTAQEIGRDALGQIYYRALTHYLTPYSDFQEARQVIIQSAVDLYGEDSEEALATASGFDQVGIYEE</sequence>
<evidence type="ECO:0000259" key="14">
    <source>
        <dbReference type="Pfam" id="PF03413"/>
    </source>
</evidence>
<comment type="function">
    <text evidence="11">Extracellular zinc metalloprotease.</text>
</comment>
<evidence type="ECO:0000256" key="3">
    <source>
        <dbReference type="ARBA" id="ARBA00022670"/>
    </source>
</evidence>
<dbReference type="GO" id="GO:0004222">
    <property type="term" value="F:metalloendopeptidase activity"/>
    <property type="evidence" value="ECO:0007669"/>
    <property type="project" value="UniProtKB-UniRule"/>
</dbReference>
<comment type="similarity">
    <text evidence="2 11">Belongs to the peptidase M4 family.</text>
</comment>